<dbReference type="SUPFAM" id="SSF51430">
    <property type="entry name" value="NAD(P)-linked oxidoreductase"/>
    <property type="match status" value="1"/>
</dbReference>
<dbReference type="AlphaFoldDB" id="S0FRQ5"/>
<feature type="domain" description="NADP-dependent oxidoreductase" evidence="2">
    <location>
        <begin position="16"/>
        <end position="314"/>
    </location>
</feature>
<protein>
    <submittedName>
        <fullName evidence="3">Oxidoreductase, aldo/keto reductase family</fullName>
    </submittedName>
</protein>
<dbReference type="GO" id="GO:0005829">
    <property type="term" value="C:cytosol"/>
    <property type="evidence" value="ECO:0007669"/>
    <property type="project" value="TreeGrafter"/>
</dbReference>
<gene>
    <name evidence="3" type="ORF">CTER_3049</name>
</gene>
<keyword evidence="4" id="KW-1185">Reference proteome</keyword>
<dbReference type="PATRIC" id="fig|1195236.3.peg.3275"/>
<accession>S0FRQ5</accession>
<dbReference type="InterPro" id="IPR023210">
    <property type="entry name" value="NADP_OxRdtase_dom"/>
</dbReference>
<evidence type="ECO:0000313" key="4">
    <source>
        <dbReference type="Proteomes" id="UP000014155"/>
    </source>
</evidence>
<dbReference type="Pfam" id="PF00248">
    <property type="entry name" value="Aldo_ket_red"/>
    <property type="match status" value="1"/>
</dbReference>
<organism evidence="3 4">
    <name type="scientific">Ruminiclostridium cellobioparum subsp. termitidis CT1112</name>
    <dbReference type="NCBI Taxonomy" id="1195236"/>
    <lineage>
        <taxon>Bacteria</taxon>
        <taxon>Bacillati</taxon>
        <taxon>Bacillota</taxon>
        <taxon>Clostridia</taxon>
        <taxon>Eubacteriales</taxon>
        <taxon>Oscillospiraceae</taxon>
        <taxon>Ruminiclostridium</taxon>
    </lineage>
</organism>
<reference evidence="3 4" key="1">
    <citation type="journal article" date="2013" name="Genome Announc.">
        <title>Draft Genome Sequence of the Cellulolytic, Mesophilic, Anaerobic Bacterium Clostridium termitidis Strain CT1112 (DSM 5398).</title>
        <authorList>
            <person name="Lal S."/>
            <person name="Ramachandran U."/>
            <person name="Zhang X."/>
            <person name="Munir R."/>
            <person name="Sparling R."/>
            <person name="Levin D.B."/>
        </authorList>
    </citation>
    <scope>NUCLEOTIDE SEQUENCE [LARGE SCALE GENOMIC DNA]</scope>
    <source>
        <strain evidence="3 4">CT1112</strain>
    </source>
</reference>
<dbReference type="Proteomes" id="UP000014155">
    <property type="component" value="Unassembled WGS sequence"/>
</dbReference>
<dbReference type="PANTHER" id="PTHR43364:SF4">
    <property type="entry name" value="NAD(P)-LINKED OXIDOREDUCTASE SUPERFAMILY PROTEIN"/>
    <property type="match status" value="1"/>
</dbReference>
<dbReference type="InterPro" id="IPR036812">
    <property type="entry name" value="NAD(P)_OxRdtase_dom_sf"/>
</dbReference>
<dbReference type="InterPro" id="IPR050523">
    <property type="entry name" value="AKR_Detox_Biosynth"/>
</dbReference>
<evidence type="ECO:0000259" key="2">
    <source>
        <dbReference type="Pfam" id="PF00248"/>
    </source>
</evidence>
<proteinExistence type="predicted"/>
<keyword evidence="1" id="KW-0560">Oxidoreductase</keyword>
<evidence type="ECO:0000256" key="1">
    <source>
        <dbReference type="ARBA" id="ARBA00023002"/>
    </source>
</evidence>
<dbReference type="GO" id="GO:0016491">
    <property type="term" value="F:oxidoreductase activity"/>
    <property type="evidence" value="ECO:0007669"/>
    <property type="project" value="UniProtKB-KW"/>
</dbReference>
<sequence>MNKYLKIRGTDLTVSRIGLGTVNAGLSWDGKDAFKILESYVEKGGNLIDCARVYSDWVEPETGRAERVVGDWIRHRGHRDDIVIITKGGHPSLKTMNISRLSKKDIEYDISLSLKALSVDCIDIYCYHRDDVNRPVPELIETMESLVKAGKIQYYACSNWTTERMRQADEYCTKMGYRGFVMNQALFNYGSDSMKPFPDPTMITADAGMLRYHTQNTGNVLTAYMSLCSAFFHILNAKGEQAVKESPYYTKGNLELMIHIKKLMSKYNTDITQVLLGYILTREPQMLALMSSDSIEQLNTALDTLEIEFVQEDFLI</sequence>
<dbReference type="RefSeq" id="WP_004626928.1">
    <property type="nucleotide sequence ID" value="NZ_AORV01000042.1"/>
</dbReference>
<dbReference type="eggNOG" id="COG0667">
    <property type="taxonomic scope" value="Bacteria"/>
</dbReference>
<evidence type="ECO:0000313" key="3">
    <source>
        <dbReference type="EMBL" id="EMS71183.1"/>
    </source>
</evidence>
<dbReference type="PANTHER" id="PTHR43364">
    <property type="entry name" value="NADH-SPECIFIC METHYLGLYOXAL REDUCTASE-RELATED"/>
    <property type="match status" value="1"/>
</dbReference>
<name>S0FRQ5_RUMCE</name>
<dbReference type="STRING" id="1195236.CTER_3049"/>
<dbReference type="Gene3D" id="3.20.20.100">
    <property type="entry name" value="NADP-dependent oxidoreductase domain"/>
    <property type="match status" value="1"/>
</dbReference>
<dbReference type="CDD" id="cd19082">
    <property type="entry name" value="AKR_AKR10A1_2"/>
    <property type="match status" value="1"/>
</dbReference>
<dbReference type="EMBL" id="AORV01000042">
    <property type="protein sequence ID" value="EMS71183.1"/>
    <property type="molecule type" value="Genomic_DNA"/>
</dbReference>
<comment type="caution">
    <text evidence="3">The sequence shown here is derived from an EMBL/GenBank/DDBJ whole genome shotgun (WGS) entry which is preliminary data.</text>
</comment>